<dbReference type="Gene3D" id="1.25.10.10">
    <property type="entry name" value="Leucine-rich Repeat Variant"/>
    <property type="match status" value="1"/>
</dbReference>
<comment type="subcellular location">
    <subcellularLocation>
        <location evidence="2">Cytoplasm</location>
    </subcellularLocation>
    <subcellularLocation>
        <location evidence="1">Nucleus</location>
    </subcellularLocation>
</comment>
<dbReference type="GeneID" id="24423939"/>
<keyword evidence="7" id="KW-0007">Acetylation</keyword>
<dbReference type="InterPro" id="IPR041653">
    <property type="entry name" value="Importin_rep_4"/>
</dbReference>
<evidence type="ECO:0000313" key="13">
    <source>
        <dbReference type="Proteomes" id="UP000002899"/>
    </source>
</evidence>
<gene>
    <name evidence="12" type="ORF">BMR1_02g00750</name>
</gene>
<organism evidence="12 13">
    <name type="scientific">Babesia microti (strain RI)</name>
    <dbReference type="NCBI Taxonomy" id="1133968"/>
    <lineage>
        <taxon>Eukaryota</taxon>
        <taxon>Sar</taxon>
        <taxon>Alveolata</taxon>
        <taxon>Apicomplexa</taxon>
        <taxon>Aconoidasida</taxon>
        <taxon>Piroplasmida</taxon>
        <taxon>Babesiidae</taxon>
        <taxon>Babesia</taxon>
    </lineage>
</organism>
<evidence type="ECO:0000256" key="6">
    <source>
        <dbReference type="ARBA" id="ARBA00022927"/>
    </source>
</evidence>
<feature type="repeat" description="HEAT" evidence="9">
    <location>
        <begin position="461"/>
        <end position="499"/>
    </location>
</feature>
<dbReference type="RefSeq" id="XP_012647924.1">
    <property type="nucleotide sequence ID" value="XM_012792470.1"/>
</dbReference>
<evidence type="ECO:0000256" key="3">
    <source>
        <dbReference type="ARBA" id="ARBA00022448"/>
    </source>
</evidence>
<keyword evidence="13" id="KW-1185">Reference proteome</keyword>
<evidence type="ECO:0000256" key="5">
    <source>
        <dbReference type="ARBA" id="ARBA00022737"/>
    </source>
</evidence>
<dbReference type="Pfam" id="PF18829">
    <property type="entry name" value="Importin_rep_6"/>
    <property type="match status" value="1"/>
</dbReference>
<dbReference type="InterPro" id="IPR011989">
    <property type="entry name" value="ARM-like"/>
</dbReference>
<feature type="domain" description="IPO4/5-like TPR repeats" evidence="11">
    <location>
        <begin position="113"/>
        <end position="267"/>
    </location>
</feature>
<dbReference type="Pfam" id="PF25780">
    <property type="entry name" value="TPR_IPO5"/>
    <property type="match status" value="1"/>
</dbReference>
<reference evidence="12 13" key="3">
    <citation type="journal article" date="2016" name="Sci. Rep.">
        <title>Genome-wide diversity and gene expression profiling of Babesia microti isolates identify polymorphic genes that mediate host-pathogen interactions.</title>
        <authorList>
            <person name="Silva J.C."/>
            <person name="Cornillot E."/>
            <person name="McCracken C."/>
            <person name="Usmani-Brown S."/>
            <person name="Dwivedi A."/>
            <person name="Ifeonu O.O."/>
            <person name="Crabtree J."/>
            <person name="Gotia H.T."/>
            <person name="Virji A.Z."/>
            <person name="Reynes C."/>
            <person name="Colinge J."/>
            <person name="Kumar V."/>
            <person name="Lawres L."/>
            <person name="Pazzi J.E."/>
            <person name="Pablo J.V."/>
            <person name="Hung C."/>
            <person name="Brancato J."/>
            <person name="Kumari P."/>
            <person name="Orvis J."/>
            <person name="Tretina K."/>
            <person name="Chibucos M."/>
            <person name="Ott S."/>
            <person name="Sadzewicz L."/>
            <person name="Sengamalay N."/>
            <person name="Shetty A.C."/>
            <person name="Su Q."/>
            <person name="Tallon L."/>
            <person name="Fraser C.M."/>
            <person name="Frutos R."/>
            <person name="Molina D.M."/>
            <person name="Krause P.J."/>
            <person name="Ben Mamoun C."/>
        </authorList>
    </citation>
    <scope>NUCLEOTIDE SEQUENCE [LARGE SCALE GENOMIC DNA]</scope>
    <source>
        <strain evidence="12 13">RI</strain>
    </source>
</reference>
<reference evidence="12 13" key="1">
    <citation type="journal article" date="2012" name="Nucleic Acids Res.">
        <title>Sequencing of the smallest Apicomplexan genome from the human pathogen Babesia microti.</title>
        <authorList>
            <person name="Cornillot E."/>
            <person name="Hadj-Kaddour K."/>
            <person name="Dassouli A."/>
            <person name="Noel B."/>
            <person name="Ranwez V."/>
            <person name="Vacherie B."/>
            <person name="Augagneur Y."/>
            <person name="Bres V."/>
            <person name="Duclos A."/>
            <person name="Randazzo S."/>
            <person name="Carcy B."/>
            <person name="Debierre-Grockiego F."/>
            <person name="Delbecq S."/>
            <person name="Moubri-Menage K."/>
            <person name="Shams-Eldin H."/>
            <person name="Usmani-Brown S."/>
            <person name="Bringaud F."/>
            <person name="Wincker P."/>
            <person name="Vivares C.P."/>
            <person name="Schwarz R.T."/>
            <person name="Schetters T.P."/>
            <person name="Krause P.J."/>
            <person name="Gorenflot A."/>
            <person name="Berry V."/>
            <person name="Barbe V."/>
            <person name="Ben Mamoun C."/>
        </authorList>
    </citation>
    <scope>NUCLEOTIDE SEQUENCE [LARGE SCALE GENOMIC DNA]</scope>
    <source>
        <strain evidence="12 13">RI</strain>
    </source>
</reference>
<sequence>MGEHTSFEEFNRILEALSSADNSIRAKADERLIYLKNNDLNNTILHILNVLQSEKNTERRLQAAVLLRLVLDTQKISTIAMKTWQAVNDSVKNSVKNTLINSLHYEMHARVCSNVCDTVCDLCINSLTDNEWPELAQCALQLVHNEQPSKRKTGLKLIGDCYEYFSCQLDQHVESLTNILKNSLTVNDVQILSEAITTISSILTQDSTALADAVSSTAPLIIQSLDKLLLPEGGQMITSEEGERVMASIVILIDSNTNFLKSNLQHFTHKMMSIALAEGPLANLDPGIRCLAIEALVTIPEKKPKLAISSQNFVPNLIECLIHVMLDIESDIYTEWLETDVDDQGDCQRLYDAGEEGLDRLGRALQYSEDSRFMTWLLSSAVQYINQPTWPHKFVGIMAISQTIEYLDEDEAEDKLGPIFKILLEKIKDQDFRVRFAACQAIGQIALDHQPYVQLSFFKEVLPALINAFDDNSIRVQSHASSAFINFAEEVQKENLLPYGDIVVQKLLGKININTPRLVREQAITAIAVTAGVLEEHFFKYYTAITPLMKEIIIKCTSKEERTCRGKAIECISIIGMSIGKDVFHGDGIECMNALLQIIQEPMDPDDPVKEYCDEALGRLCHALGQSFVPFLPTLVPILLRSLEQKFNSDLNADDDMTIMLANGEAVGLKTSQVEEQQRTLDLISNIAEELKDSYAAYIGITAKAIMPILTYILTYELKEKALTSMSLLIAAQRIVCEKTGQGRELLLDIIVNTVNYVVSNIEKARNENCELEVPIEILSAEVSGLHKCVDSAGPGLLNETMITVFGKKLLLLLEKSTKIKAFYVEQMKNEDLDQDDLLKLQDDEEAEQTFRSTVLEIFSALMKHYPDEFLKCCHADCMNFIRSYLASDSCDDKSVALYMCDDMLENLQSRVVPYWDHFLPDIMASIDIKETNIRQAACYGVIQASKVPEFAQYASEAANRLANSIRTYSSKRSKNHQAANDNAVAALGDIIRKFGNNIYGIQDYLTLWMNSLPLKSDEDEGKRVHTDVMELILQKNPSILGVENANLPKLVKMFIKIYETPFSTQALNSKIVYLMKHLGDVFLNELLPSMTKKEQVQLELIIRVINTKGKGV</sequence>
<dbReference type="Pfam" id="PF25574">
    <property type="entry name" value="TPR_IMB1"/>
    <property type="match status" value="1"/>
</dbReference>
<dbReference type="InterPro" id="IPR057672">
    <property type="entry name" value="TPR_IPO4/5"/>
</dbReference>
<keyword evidence="8" id="KW-0539">Nucleus</keyword>
<evidence type="ECO:0000313" key="12">
    <source>
        <dbReference type="EMBL" id="CCF73315.1"/>
    </source>
</evidence>
<dbReference type="Pfam" id="PF02985">
    <property type="entry name" value="HEAT"/>
    <property type="match status" value="1"/>
</dbReference>
<dbReference type="InterPro" id="IPR041389">
    <property type="entry name" value="Importin_rep_6"/>
</dbReference>
<dbReference type="InterPro" id="IPR000357">
    <property type="entry name" value="HEAT"/>
</dbReference>
<protein>
    <submittedName>
        <fullName evidence="12">Importin-5</fullName>
    </submittedName>
</protein>
<dbReference type="InterPro" id="IPR058584">
    <property type="entry name" value="IMB1_TNPO1-like_TPR"/>
</dbReference>
<dbReference type="InterPro" id="IPR016024">
    <property type="entry name" value="ARM-type_fold"/>
</dbReference>
<evidence type="ECO:0000256" key="9">
    <source>
        <dbReference type="PROSITE-ProRule" id="PRU00103"/>
    </source>
</evidence>
<accession>I7IPY2</accession>
<dbReference type="GO" id="GO:0006606">
    <property type="term" value="P:protein import into nucleus"/>
    <property type="evidence" value="ECO:0007669"/>
    <property type="project" value="InterPro"/>
</dbReference>
<dbReference type="AlphaFoldDB" id="I7IPY2"/>
<keyword evidence="4" id="KW-0963">Cytoplasm</keyword>
<evidence type="ECO:0000256" key="2">
    <source>
        <dbReference type="ARBA" id="ARBA00004496"/>
    </source>
</evidence>
<proteinExistence type="predicted"/>
<evidence type="ECO:0000256" key="8">
    <source>
        <dbReference type="ARBA" id="ARBA00023242"/>
    </source>
</evidence>
<evidence type="ECO:0000256" key="4">
    <source>
        <dbReference type="ARBA" id="ARBA00022490"/>
    </source>
</evidence>
<dbReference type="GO" id="GO:0005634">
    <property type="term" value="C:nucleus"/>
    <property type="evidence" value="ECO:0007669"/>
    <property type="project" value="UniProtKB-SubCell"/>
</dbReference>
<feature type="domain" description="Importin subunit beta-1/Transportin-1-like TPR repeats" evidence="10">
    <location>
        <begin position="476"/>
        <end position="652"/>
    </location>
</feature>
<evidence type="ECO:0000259" key="10">
    <source>
        <dbReference type="Pfam" id="PF25574"/>
    </source>
</evidence>
<reference evidence="12 13" key="2">
    <citation type="journal article" date="2013" name="PLoS ONE">
        <title>Whole genome mapping and re-organization of the nuclear and mitochondrial genomes of Babesia microti isolates.</title>
        <authorList>
            <person name="Cornillot E."/>
            <person name="Dassouli A."/>
            <person name="Garg A."/>
            <person name="Pachikara N."/>
            <person name="Randazzo S."/>
            <person name="Depoix D."/>
            <person name="Carcy B."/>
            <person name="Delbecq S."/>
            <person name="Frutos R."/>
            <person name="Silva J.C."/>
            <person name="Sutton R."/>
            <person name="Krause P.J."/>
            <person name="Mamoun C.B."/>
        </authorList>
    </citation>
    <scope>NUCLEOTIDE SEQUENCE [LARGE SCALE GENOMIC DNA]</scope>
    <source>
        <strain evidence="12 13">RI</strain>
    </source>
</reference>
<dbReference type="OrthoDB" id="543373at2759"/>
<dbReference type="GO" id="GO:0005737">
    <property type="term" value="C:cytoplasm"/>
    <property type="evidence" value="ECO:0007669"/>
    <property type="project" value="UniProtKB-SubCell"/>
</dbReference>
<dbReference type="InterPro" id="IPR021133">
    <property type="entry name" value="HEAT_type_2"/>
</dbReference>
<dbReference type="InterPro" id="IPR040122">
    <property type="entry name" value="Importin_beta"/>
</dbReference>
<dbReference type="Pfam" id="PF18808">
    <property type="entry name" value="Importin_rep_4"/>
    <property type="match status" value="1"/>
</dbReference>
<name>I7IPY2_BABMR</name>
<keyword evidence="5" id="KW-0677">Repeat</keyword>
<evidence type="ECO:0000256" key="1">
    <source>
        <dbReference type="ARBA" id="ARBA00004123"/>
    </source>
</evidence>
<dbReference type="KEGG" id="bmic:BMR1_02g00750"/>
<dbReference type="PROSITE" id="PS50077">
    <property type="entry name" value="HEAT_REPEAT"/>
    <property type="match status" value="1"/>
</dbReference>
<dbReference type="OMA" id="PKRFVQE"/>
<keyword evidence="6" id="KW-0653">Protein transport</keyword>
<evidence type="ECO:0000259" key="11">
    <source>
        <dbReference type="Pfam" id="PF25780"/>
    </source>
</evidence>
<evidence type="ECO:0000256" key="7">
    <source>
        <dbReference type="ARBA" id="ARBA00022990"/>
    </source>
</evidence>
<dbReference type="VEuPathDB" id="PiroplasmaDB:BMR1_02g00750"/>
<dbReference type="EMBL" id="FO082872">
    <property type="protein sequence ID" value="CCF73315.1"/>
    <property type="molecule type" value="Genomic_DNA"/>
</dbReference>
<dbReference type="PANTHER" id="PTHR10527">
    <property type="entry name" value="IMPORTIN BETA"/>
    <property type="match status" value="1"/>
</dbReference>
<keyword evidence="3" id="KW-0813">Transport</keyword>
<dbReference type="SUPFAM" id="SSF48371">
    <property type="entry name" value="ARM repeat"/>
    <property type="match status" value="1"/>
</dbReference>
<dbReference type="Proteomes" id="UP000002899">
    <property type="component" value="Chromosome II"/>
</dbReference>